<dbReference type="EC" id="3.1.2.-" evidence="1"/>
<keyword evidence="1" id="KW-0378">Hydrolase</keyword>
<dbReference type="InterPro" id="IPR029069">
    <property type="entry name" value="HotDog_dom_sf"/>
</dbReference>
<keyword evidence="2" id="KW-1185">Reference proteome</keyword>
<dbReference type="PANTHER" id="PTHR12475:SF4">
    <property type="entry name" value="PROTEIN THEM6"/>
    <property type="match status" value="1"/>
</dbReference>
<gene>
    <name evidence="1" type="ORF">P8627_10230</name>
</gene>
<organism evidence="1 2">
    <name type="scientific">Jannaschia ovalis</name>
    <dbReference type="NCBI Taxonomy" id="3038773"/>
    <lineage>
        <taxon>Bacteria</taxon>
        <taxon>Pseudomonadati</taxon>
        <taxon>Pseudomonadota</taxon>
        <taxon>Alphaproteobacteria</taxon>
        <taxon>Rhodobacterales</taxon>
        <taxon>Roseobacteraceae</taxon>
        <taxon>Jannaschia</taxon>
    </lineage>
</organism>
<sequence>MYPFARLIWQTLAARRAPKMAPLDTHVSHHRCWPWDLDGFLELNNGRILTLYDLGRFGAGVRMGLMAALKRRGWGLAVAGASVRYRKRVTAFQRIEMRTRCAGWDDRFVYIVQSMWVGGTCTSEALLRTAVVADRKAVPPGEVLAELGWQGDPPRLPAWVAAWIAAEGTRPWPPEALPEAHRPPHAA</sequence>
<accession>A0ABY8L7S2</accession>
<name>A0ABY8L7S2_9RHOB</name>
<protein>
    <submittedName>
        <fullName evidence="1">Acyl-CoA thioesterase</fullName>
        <ecNumber evidence="1">3.1.2.-</ecNumber>
    </submittedName>
</protein>
<dbReference type="Proteomes" id="UP001243420">
    <property type="component" value="Chromosome"/>
</dbReference>
<dbReference type="SUPFAM" id="SSF54637">
    <property type="entry name" value="Thioesterase/thiol ester dehydrase-isomerase"/>
    <property type="match status" value="1"/>
</dbReference>
<dbReference type="EMBL" id="CP122537">
    <property type="protein sequence ID" value="WGH77425.1"/>
    <property type="molecule type" value="Genomic_DNA"/>
</dbReference>
<reference evidence="1 2" key="1">
    <citation type="submission" date="2023-04" db="EMBL/GenBank/DDBJ databases">
        <title>Jannaschia ovalis sp. nov., a marine bacterium isolated from sea tidal flat.</title>
        <authorList>
            <person name="Kwon D.Y."/>
            <person name="Kim J.-J."/>
        </authorList>
    </citation>
    <scope>NUCLEOTIDE SEQUENCE [LARGE SCALE GENOMIC DNA]</scope>
    <source>
        <strain evidence="1 2">GRR-S6-38</strain>
    </source>
</reference>
<evidence type="ECO:0000313" key="1">
    <source>
        <dbReference type="EMBL" id="WGH77425.1"/>
    </source>
</evidence>
<dbReference type="RefSeq" id="WP_279963999.1">
    <property type="nucleotide sequence ID" value="NZ_CP122537.1"/>
</dbReference>
<dbReference type="InterPro" id="IPR051490">
    <property type="entry name" value="THEM6_lcsJ_thioesterase"/>
</dbReference>
<evidence type="ECO:0000313" key="2">
    <source>
        <dbReference type="Proteomes" id="UP001243420"/>
    </source>
</evidence>
<dbReference type="GO" id="GO:0016787">
    <property type="term" value="F:hydrolase activity"/>
    <property type="evidence" value="ECO:0007669"/>
    <property type="project" value="UniProtKB-KW"/>
</dbReference>
<proteinExistence type="predicted"/>
<dbReference type="Gene3D" id="3.10.129.10">
    <property type="entry name" value="Hotdog Thioesterase"/>
    <property type="match status" value="1"/>
</dbReference>
<dbReference type="CDD" id="cd00586">
    <property type="entry name" value="4HBT"/>
    <property type="match status" value="1"/>
</dbReference>
<dbReference type="Pfam" id="PF13279">
    <property type="entry name" value="4HBT_2"/>
    <property type="match status" value="1"/>
</dbReference>
<dbReference type="PANTHER" id="PTHR12475">
    <property type="match status" value="1"/>
</dbReference>